<protein>
    <submittedName>
        <fullName evidence="1">Uncharacterized protein</fullName>
    </submittedName>
</protein>
<accession>A0A0S4WT88</accession>
<reference evidence="1" key="1">
    <citation type="submission" date="2015-10" db="EMBL/GenBank/DDBJ databases">
        <authorList>
            <person name="Gilbert D.G."/>
        </authorList>
    </citation>
    <scope>NUCLEOTIDE SEQUENCE</scope>
    <source>
        <strain evidence="1">Phyl III-seqv23</strain>
    </source>
</reference>
<evidence type="ECO:0000313" key="1">
    <source>
        <dbReference type="EMBL" id="CUV54570.1"/>
    </source>
</evidence>
<gene>
    <name evidence="1" type="ORF">RUN215_v1_370021</name>
</gene>
<dbReference type="AlphaFoldDB" id="A0A0S4WT88"/>
<proteinExistence type="predicted"/>
<dbReference type="EMBL" id="LN899820">
    <property type="protein sequence ID" value="CUV54570.1"/>
    <property type="molecule type" value="Genomic_DNA"/>
</dbReference>
<name>A0A0S4WT88_RALSL</name>
<organism evidence="1">
    <name type="scientific">Ralstonia solanacearum</name>
    <name type="common">Pseudomonas solanacearum</name>
    <dbReference type="NCBI Taxonomy" id="305"/>
    <lineage>
        <taxon>Bacteria</taxon>
        <taxon>Pseudomonadati</taxon>
        <taxon>Pseudomonadota</taxon>
        <taxon>Betaproteobacteria</taxon>
        <taxon>Burkholderiales</taxon>
        <taxon>Burkholderiaceae</taxon>
        <taxon>Ralstonia</taxon>
        <taxon>Ralstonia solanacearum species complex</taxon>
    </lineage>
</organism>
<sequence length="148" mass="16000">MGVAGTMPCYTSRDAFTSGSLRPSQPARTRLRGALIISGSPSRRRAAPQYAARRFQSGSRASSRFTQSVHVACRYAMPVASEGGGIAHGLIGSWFRIRLPVPVRLSQRRPALVDAYDASLVENTMNRPLTSTSGLVLSTSPEHWVSLL</sequence>